<accession>A0A1R0KVN9</accession>
<feature type="region of interest" description="Disordered" evidence="1">
    <location>
        <begin position="74"/>
        <end position="114"/>
    </location>
</feature>
<proteinExistence type="predicted"/>
<feature type="compositionally biased region" description="Polar residues" evidence="1">
    <location>
        <begin position="99"/>
        <end position="114"/>
    </location>
</feature>
<comment type="caution">
    <text evidence="2">The sequence shown here is derived from an EMBL/GenBank/DDBJ whole genome shotgun (WGS) entry which is preliminary data.</text>
</comment>
<keyword evidence="3" id="KW-1185">Reference proteome</keyword>
<dbReference type="Proteomes" id="UP000187486">
    <property type="component" value="Unassembled WGS sequence"/>
</dbReference>
<protein>
    <submittedName>
        <fullName evidence="2">Uncharacterized protein</fullName>
    </submittedName>
</protein>
<evidence type="ECO:0000256" key="1">
    <source>
        <dbReference type="SAM" id="MobiDB-lite"/>
    </source>
</evidence>
<reference evidence="2 3" key="1">
    <citation type="submission" date="2016-01" db="EMBL/GenBank/DDBJ databases">
        <title>Amycolatopsis coloradensis genome sequencing and assembly.</title>
        <authorList>
            <person name="Mayilraj S."/>
        </authorList>
    </citation>
    <scope>NUCLEOTIDE SEQUENCE [LARGE SCALE GENOMIC DNA]</scope>
    <source>
        <strain evidence="2 3">DSM 44225</strain>
    </source>
</reference>
<evidence type="ECO:0000313" key="3">
    <source>
        <dbReference type="Proteomes" id="UP000187486"/>
    </source>
</evidence>
<dbReference type="EMBL" id="MQUQ01000005">
    <property type="protein sequence ID" value="OLZ53081.1"/>
    <property type="molecule type" value="Genomic_DNA"/>
</dbReference>
<feature type="compositionally biased region" description="Polar residues" evidence="1">
    <location>
        <begin position="74"/>
        <end position="84"/>
    </location>
</feature>
<gene>
    <name evidence="2" type="ORF">BS329_09600</name>
</gene>
<organism evidence="2 3">
    <name type="scientific">Amycolatopsis coloradensis</name>
    <dbReference type="NCBI Taxonomy" id="76021"/>
    <lineage>
        <taxon>Bacteria</taxon>
        <taxon>Bacillati</taxon>
        <taxon>Actinomycetota</taxon>
        <taxon>Actinomycetes</taxon>
        <taxon>Pseudonocardiales</taxon>
        <taxon>Pseudonocardiaceae</taxon>
        <taxon>Amycolatopsis</taxon>
    </lineage>
</organism>
<dbReference type="AlphaFoldDB" id="A0A1R0KVN9"/>
<name>A0A1R0KVN9_9PSEU</name>
<evidence type="ECO:0000313" key="2">
    <source>
        <dbReference type="EMBL" id="OLZ53081.1"/>
    </source>
</evidence>
<sequence>MPGMPKVALYAAIRRDARGGYVGPGHRAQARVGWFTMRRAPESAWPHPRKTYPRRNVLGLEYGIVDVGFDAQPVRSTSRGTATSRCPKATAHHRELSFPTMNHNTSTSSGSRRA</sequence>